<dbReference type="PANTHER" id="PTHR38471">
    <property type="entry name" value="FOUR HELIX BUNDLE PROTEIN"/>
    <property type="match status" value="1"/>
</dbReference>
<dbReference type="PANTHER" id="PTHR38471:SF2">
    <property type="entry name" value="FOUR HELIX BUNDLE PROTEIN"/>
    <property type="match status" value="1"/>
</dbReference>
<accession>A0A5D0MEY3</accession>
<dbReference type="InterPro" id="IPR012657">
    <property type="entry name" value="23S_rRNA-intervening_sequence"/>
</dbReference>
<name>A0A5D0MEY3_9BACT</name>
<organism evidence="1 2">
    <name type="scientific">Candidatus Mcinerneyibacterium aminivorans</name>
    <dbReference type="NCBI Taxonomy" id="2703815"/>
    <lineage>
        <taxon>Bacteria</taxon>
        <taxon>Candidatus Macinerneyibacteriota</taxon>
        <taxon>Candidatus Mcinerneyibacteria</taxon>
        <taxon>Candidatus Mcinerneyibacteriales</taxon>
        <taxon>Candidatus Mcinerneyibacteriaceae</taxon>
        <taxon>Candidatus Mcinerneyibacterium</taxon>
    </lineage>
</organism>
<keyword evidence="2" id="KW-1185">Reference proteome</keyword>
<dbReference type="NCBIfam" id="TIGR02436">
    <property type="entry name" value="four helix bundle protein"/>
    <property type="match status" value="1"/>
</dbReference>
<dbReference type="EMBL" id="VSIX01000002">
    <property type="protein sequence ID" value="TYB32237.1"/>
    <property type="molecule type" value="Genomic_DNA"/>
</dbReference>
<reference evidence="1" key="1">
    <citation type="submission" date="2019-08" db="EMBL/GenBank/DDBJ databases">
        <title>Genomic characterization of a novel candidate phylum (ARYD3) from a high temperature, high salinity tertiary oil reservoir in north central Oklahoma, USA.</title>
        <authorList>
            <person name="Youssef N.H."/>
            <person name="Yadav A."/>
            <person name="Elshahed M.S."/>
        </authorList>
    </citation>
    <scope>NUCLEOTIDE SEQUENCE [LARGE SCALE GENOMIC DNA]</scope>
    <source>
        <strain evidence="1">ARYD3</strain>
    </source>
</reference>
<protein>
    <submittedName>
        <fullName evidence="1">Four helix bundle protein</fullName>
    </submittedName>
</protein>
<dbReference type="SUPFAM" id="SSF158446">
    <property type="entry name" value="IVS-encoded protein-like"/>
    <property type="match status" value="1"/>
</dbReference>
<dbReference type="Gene3D" id="1.20.1440.60">
    <property type="entry name" value="23S rRNA-intervening sequence"/>
    <property type="match status" value="1"/>
</dbReference>
<sequence length="128" mass="15156">MEKEYLKDFDDFKEMSAWKISMNVSEKVFDITKKLPKKEDYGLTSQIRRSTNSIGANIAEGFGRSHKMDKVQYYTYSISSAYETLHHLRYGRKIGYFENSDVESISNKIKQIIFELNKLNKSIKNYWE</sequence>
<dbReference type="Proteomes" id="UP000324143">
    <property type="component" value="Unassembled WGS sequence"/>
</dbReference>
<proteinExistence type="predicted"/>
<gene>
    <name evidence="1" type="ORF">FXF47_00020</name>
</gene>
<dbReference type="CDD" id="cd16377">
    <property type="entry name" value="23S_rRNA_IVP_like"/>
    <property type="match status" value="1"/>
</dbReference>
<dbReference type="InterPro" id="IPR036583">
    <property type="entry name" value="23S_rRNA_IVS_sf"/>
</dbReference>
<dbReference type="AlphaFoldDB" id="A0A5D0MEY3"/>
<evidence type="ECO:0000313" key="1">
    <source>
        <dbReference type="EMBL" id="TYB32237.1"/>
    </source>
</evidence>
<evidence type="ECO:0000313" key="2">
    <source>
        <dbReference type="Proteomes" id="UP000324143"/>
    </source>
</evidence>
<dbReference type="Pfam" id="PF05635">
    <property type="entry name" value="23S_rRNA_IVP"/>
    <property type="match status" value="1"/>
</dbReference>
<comment type="caution">
    <text evidence="1">The sequence shown here is derived from an EMBL/GenBank/DDBJ whole genome shotgun (WGS) entry which is preliminary data.</text>
</comment>